<protein>
    <submittedName>
        <fullName evidence="2">cDNA clone:001-103-E07, full insert sequence</fullName>
    </submittedName>
</protein>
<sequence>MTTPTRPRLQIIATASSGEKQATIITRCVFLQLHYIYFLSLCSSLMLWYCANRCICYFDSPSCLSLLSATIQSSCSFLGLNEDKGNGSVCQVRYVYINVLEMYKYK</sequence>
<evidence type="ECO:0000313" key="2">
    <source>
        <dbReference type="EMBL" id="BAG88331.1"/>
    </source>
</evidence>
<dbReference type="EMBL" id="AK062470">
    <property type="protein sequence ID" value="BAG88331.1"/>
    <property type="molecule type" value="mRNA"/>
</dbReference>
<name>B7E7I4_ORYSJ</name>
<evidence type="ECO:0000256" key="1">
    <source>
        <dbReference type="SAM" id="Phobius"/>
    </source>
</evidence>
<keyword evidence="1" id="KW-1133">Transmembrane helix</keyword>
<reference evidence="2" key="1">
    <citation type="journal article" date="2003" name="Science">
        <title>Collection, Mapping, and Annotation of Over 28,000 cDNA Clones from japonica Rice.</title>
        <authorList>
            <person name="Kikuchi S."/>
            <person name="Satoh K."/>
            <person name="Nagata T."/>
            <person name="Kawagashira N."/>
            <person name="Doi K."/>
            <person name="Kishimoto N."/>
            <person name="Yazaki J."/>
            <person name="Ishikawa M."/>
            <person name="Yamada H."/>
            <person name="Ooka H."/>
            <person name="Hotta I."/>
            <person name="Kojima K."/>
            <person name="Namiki T."/>
            <person name="Ohneda E."/>
            <person name="Yahagi W."/>
            <person name="Suzuki K."/>
            <person name="Li C."/>
            <person name="Ohtsuki K."/>
            <person name="Shishiki T."/>
            <person name="Otomo Y."/>
            <person name="Murakami K."/>
            <person name="Iida Y."/>
            <person name="Sugano S."/>
            <person name="Fujimura T."/>
            <person name="Suzuki Y."/>
            <person name="Tsunoda Y."/>
            <person name="Kurosaki T."/>
            <person name="Kodama T."/>
            <person name="Masuda H."/>
            <person name="Kobayashi M."/>
            <person name="Xie Q."/>
            <person name="Lu M."/>
            <person name="Narikawa R."/>
            <person name="Sugiyama A."/>
            <person name="Mizuno K."/>
            <person name="Yokomizo S."/>
            <person name="Niikura J."/>
            <person name="Ikeda R."/>
            <person name="Ishibiki J."/>
            <person name="Kawamata M."/>
            <person name="Yoshimura A."/>
            <person name="Miura J."/>
            <person name="Kusumegi T."/>
            <person name="Oka M."/>
            <person name="Ryu R."/>
            <person name="Ueda M."/>
            <person name="Matsubara K."/>
            <person name="Kawai J."/>
            <person name="Carninci P."/>
            <person name="Adachi J."/>
            <person name="Aizawa K."/>
            <person name="Arakawa T."/>
            <person name="Fukuda S."/>
            <person name="Hara A."/>
            <person name="Hashidume W."/>
            <person name="Hayatsu N."/>
            <person name="Imotani K."/>
            <person name="Ishii Y."/>
            <person name="Itoh M."/>
            <person name="Kagawa I."/>
            <person name="Kondo S."/>
            <person name="Konno H."/>
            <person name="Miyazaki A."/>
            <person name="Osato N."/>
            <person name="Ota Y."/>
            <person name="Saito R."/>
            <person name="Sasaki D."/>
            <person name="Sato K."/>
            <person name="Shibata K."/>
            <person name="Shinagawa A."/>
            <person name="Shiraki T."/>
            <person name="Yoshino M."/>
            <person name="Hayashizaki Y."/>
        </authorList>
    </citation>
    <scope>NUCLEOTIDE SEQUENCE</scope>
</reference>
<dbReference type="AlphaFoldDB" id="B7E7I4"/>
<feature type="transmembrane region" description="Helical" evidence="1">
    <location>
        <begin position="29"/>
        <end position="49"/>
    </location>
</feature>
<accession>B7E7I4</accession>
<proteinExistence type="evidence at transcript level"/>
<organism evidence="2">
    <name type="scientific">Oryza sativa subsp. japonica</name>
    <name type="common">Rice</name>
    <dbReference type="NCBI Taxonomy" id="39947"/>
    <lineage>
        <taxon>Eukaryota</taxon>
        <taxon>Viridiplantae</taxon>
        <taxon>Streptophyta</taxon>
        <taxon>Embryophyta</taxon>
        <taxon>Tracheophyta</taxon>
        <taxon>Spermatophyta</taxon>
        <taxon>Magnoliopsida</taxon>
        <taxon>Liliopsida</taxon>
        <taxon>Poales</taxon>
        <taxon>Poaceae</taxon>
        <taxon>BOP clade</taxon>
        <taxon>Oryzoideae</taxon>
        <taxon>Oryzeae</taxon>
        <taxon>Oryzinae</taxon>
        <taxon>Oryza</taxon>
        <taxon>Oryza sativa</taxon>
    </lineage>
</organism>
<keyword evidence="1" id="KW-0812">Transmembrane</keyword>
<keyword evidence="1" id="KW-0472">Membrane</keyword>